<dbReference type="InterPro" id="IPR004401">
    <property type="entry name" value="YbaB/EbfC"/>
</dbReference>
<comment type="subcellular location">
    <subcellularLocation>
        <location evidence="2">Cytoplasm</location>
        <location evidence="2">Nucleoid</location>
    </subcellularLocation>
</comment>
<dbReference type="GO" id="GO:0003677">
    <property type="term" value="F:DNA binding"/>
    <property type="evidence" value="ECO:0007669"/>
    <property type="project" value="UniProtKB-UniRule"/>
</dbReference>
<dbReference type="KEGG" id="bhc:JFL75_02220"/>
<evidence type="ECO:0000256" key="2">
    <source>
        <dbReference type="HAMAP-Rule" id="MF_00274"/>
    </source>
</evidence>
<evidence type="ECO:0000313" key="3">
    <source>
        <dbReference type="EMBL" id="QQO09749.1"/>
    </source>
</evidence>
<dbReference type="PIRSF" id="PIRSF004555">
    <property type="entry name" value="UCP004555"/>
    <property type="match status" value="1"/>
</dbReference>
<dbReference type="HAMAP" id="MF_00274">
    <property type="entry name" value="DNA_YbaB_EbfC"/>
    <property type="match status" value="1"/>
</dbReference>
<dbReference type="GO" id="GO:0043590">
    <property type="term" value="C:bacterial nucleoid"/>
    <property type="evidence" value="ECO:0007669"/>
    <property type="project" value="UniProtKB-UniRule"/>
</dbReference>
<dbReference type="InterPro" id="IPR036894">
    <property type="entry name" value="YbaB-like_sf"/>
</dbReference>
<keyword evidence="2" id="KW-0963">Cytoplasm</keyword>
<dbReference type="AlphaFoldDB" id="A0A7T7XNS8"/>
<dbReference type="Pfam" id="PF02575">
    <property type="entry name" value="YbaB_DNA_bd"/>
    <property type="match status" value="1"/>
</dbReference>
<comment type="similarity">
    <text evidence="2">Belongs to the YbaB/EbfC family.</text>
</comment>
<keyword evidence="4" id="KW-1185">Reference proteome</keyword>
<protein>
    <recommendedName>
        <fullName evidence="2">Nucleoid-associated protein JFL75_02220</fullName>
    </recommendedName>
</protein>
<dbReference type="GO" id="GO:0005829">
    <property type="term" value="C:cytosol"/>
    <property type="evidence" value="ECO:0007669"/>
    <property type="project" value="TreeGrafter"/>
</dbReference>
<name>A0A7T7XNS8_9SPIR</name>
<comment type="function">
    <text evidence="2">Binds to DNA and alters its conformation. May be involved in regulation of gene expression, nucleoid organization and DNA protection.</text>
</comment>
<proteinExistence type="inferred from homology"/>
<dbReference type="Gene3D" id="3.30.1310.10">
    <property type="entry name" value="Nucleoid-associated protein YbaB-like domain"/>
    <property type="match status" value="1"/>
</dbReference>
<dbReference type="SUPFAM" id="SSF82607">
    <property type="entry name" value="YbaB-like"/>
    <property type="match status" value="1"/>
</dbReference>
<keyword evidence="1 2" id="KW-0238">DNA-binding</keyword>
<gene>
    <name evidence="3" type="ORF">JFL75_02220</name>
</gene>
<dbReference type="RefSeq" id="WP_215627052.1">
    <property type="nucleotide sequence ID" value="NZ_CP067089.2"/>
</dbReference>
<dbReference type="PANTHER" id="PTHR33449:SF1">
    <property type="entry name" value="NUCLEOID-ASSOCIATED PROTEIN YBAB"/>
    <property type="match status" value="1"/>
</dbReference>
<reference evidence="3" key="1">
    <citation type="submission" date="2021-01" db="EMBL/GenBank/DDBJ databases">
        <title>Description of Breznakiella homolactica.</title>
        <authorList>
            <person name="Song Y."/>
            <person name="Brune A."/>
        </authorList>
    </citation>
    <scope>NUCLEOTIDE SEQUENCE</scope>
    <source>
        <strain evidence="3">RmG30</strain>
    </source>
</reference>
<evidence type="ECO:0000256" key="1">
    <source>
        <dbReference type="ARBA" id="ARBA00023125"/>
    </source>
</evidence>
<dbReference type="NCBIfam" id="TIGR00103">
    <property type="entry name" value="DNA_YbaB_EbfC"/>
    <property type="match status" value="1"/>
</dbReference>
<evidence type="ECO:0000313" key="4">
    <source>
        <dbReference type="Proteomes" id="UP000595917"/>
    </source>
</evidence>
<dbReference type="EMBL" id="CP067089">
    <property type="protein sequence ID" value="QQO09749.1"/>
    <property type="molecule type" value="Genomic_DNA"/>
</dbReference>
<dbReference type="Proteomes" id="UP000595917">
    <property type="component" value="Chromosome"/>
</dbReference>
<organism evidence="3 4">
    <name type="scientific">Breznakiella homolactica</name>
    <dbReference type="NCBI Taxonomy" id="2798577"/>
    <lineage>
        <taxon>Bacteria</taxon>
        <taxon>Pseudomonadati</taxon>
        <taxon>Spirochaetota</taxon>
        <taxon>Spirochaetia</taxon>
        <taxon>Spirochaetales</taxon>
        <taxon>Breznakiellaceae</taxon>
        <taxon>Breznakiella</taxon>
    </lineage>
</organism>
<comment type="subunit">
    <text evidence="2">Homodimer.</text>
</comment>
<dbReference type="PANTHER" id="PTHR33449">
    <property type="entry name" value="NUCLEOID-ASSOCIATED PROTEIN YBAB"/>
    <property type="match status" value="1"/>
</dbReference>
<sequence length="106" mass="11165">MNINPFDILKNAQKIQEQMGSIQEKLGNIVVTGTAGGGMVEIDMNGRMELTDIRITKEVVDPADIPMLQDLIKAAFANASEKAKEAVTAEMGALAGGMGMPPGFTG</sequence>
<accession>A0A7T7XNS8</accession>